<dbReference type="Proteomes" id="UP000078454">
    <property type="component" value="Unassembled WGS sequence"/>
</dbReference>
<dbReference type="InterPro" id="IPR036890">
    <property type="entry name" value="HATPase_C_sf"/>
</dbReference>
<dbReference type="SMART" id="SM00304">
    <property type="entry name" value="HAMP"/>
    <property type="match status" value="1"/>
</dbReference>
<evidence type="ECO:0000259" key="8">
    <source>
        <dbReference type="PROSITE" id="PS50885"/>
    </source>
</evidence>
<keyword evidence="5" id="KW-0418">Kinase</keyword>
<sequence length="605" mass="69832">MLGTKQRTLWGKLRSIFSRIRIVLLLSYFIIIFICIALLGSISFYISYRSMSEKAESSSIQIVRQIEKNMDNDFQNKRNLLLAPYFNQEYIDGINAYARMDVQAKFQFKQKLGDLFLKSFNITPIPGFIRFQIYYSNGELLNASDNLKQWTAEEVRQSNWFRQTVARDGRVYFSGPPANSPADNDKPAFSSSILIRDFANPDYFMIVRAEYRAELFRMIGQNDSLSAESQLLILDEDNKQIFTSRESLLDTSKSDLLERIKADDGTFWYGKQKDVLVTYIRSEYSNWKVVLMMPKNEIFGPLNQIKTTTILTAIIALVVTFFISVLFGQRITNPILDLYKTISRVKRGDFSIRVQITRNDEIGRIAMNFNDMQDELQNLIESKYIYQIKLQQVELAMLYSQINPHFLYNTLDSIKAMADYYEVEKIGEMSQSLADMFRYNIKNKTEIVTLREELEQIDAYMRIQGIRFEDKVTYEVEVEASLYDHPLLKMTLQPLVENAVFHGVEPKRGHSIIRLNARRDGEALVLTVSDNGVGMTEERLTELRSKVSAPIYTEDVPMSSVEGGIGIRNVYARYAIRLGNQFECKLESKQGVGTSVTLIISSWNL</sequence>
<dbReference type="GO" id="GO:0005886">
    <property type="term" value="C:plasma membrane"/>
    <property type="evidence" value="ECO:0007669"/>
    <property type="project" value="UniProtKB-SubCell"/>
</dbReference>
<keyword evidence="10" id="KW-1185">Reference proteome</keyword>
<feature type="transmembrane region" description="Helical" evidence="7">
    <location>
        <begin position="310"/>
        <end position="328"/>
    </location>
</feature>
<accession>A0A198A933</accession>
<name>A0A198A933_9BACL</name>
<evidence type="ECO:0000256" key="6">
    <source>
        <dbReference type="ARBA" id="ARBA00023136"/>
    </source>
</evidence>
<dbReference type="RefSeq" id="WP_068665090.1">
    <property type="nucleotide sequence ID" value="NZ_LYPB01000069.1"/>
</dbReference>
<dbReference type="GO" id="GO:0000155">
    <property type="term" value="F:phosphorelay sensor kinase activity"/>
    <property type="evidence" value="ECO:0007669"/>
    <property type="project" value="InterPro"/>
</dbReference>
<evidence type="ECO:0000256" key="5">
    <source>
        <dbReference type="ARBA" id="ARBA00022777"/>
    </source>
</evidence>
<keyword evidence="3" id="KW-0597">Phosphoprotein</keyword>
<dbReference type="InterPro" id="IPR003594">
    <property type="entry name" value="HATPase_dom"/>
</dbReference>
<dbReference type="Pfam" id="PF06580">
    <property type="entry name" value="His_kinase"/>
    <property type="match status" value="1"/>
</dbReference>
<evidence type="ECO:0000256" key="3">
    <source>
        <dbReference type="ARBA" id="ARBA00022553"/>
    </source>
</evidence>
<dbReference type="Pfam" id="PF02518">
    <property type="entry name" value="HATPase_c"/>
    <property type="match status" value="1"/>
</dbReference>
<keyword evidence="4" id="KW-0808">Transferase</keyword>
<dbReference type="OrthoDB" id="9776552at2"/>
<evidence type="ECO:0000313" key="10">
    <source>
        <dbReference type="Proteomes" id="UP000078454"/>
    </source>
</evidence>
<dbReference type="AlphaFoldDB" id="A0A198A933"/>
<protein>
    <recommendedName>
        <fullName evidence="8">HAMP domain-containing protein</fullName>
    </recommendedName>
</protein>
<feature type="transmembrane region" description="Helical" evidence="7">
    <location>
        <begin position="21"/>
        <end position="48"/>
    </location>
</feature>
<dbReference type="InterPro" id="IPR010559">
    <property type="entry name" value="Sig_transdc_His_kin_internal"/>
</dbReference>
<dbReference type="SUPFAM" id="SSF158472">
    <property type="entry name" value="HAMP domain-like"/>
    <property type="match status" value="1"/>
</dbReference>
<dbReference type="PROSITE" id="PS50885">
    <property type="entry name" value="HAMP"/>
    <property type="match status" value="1"/>
</dbReference>
<dbReference type="Pfam" id="PF00672">
    <property type="entry name" value="HAMP"/>
    <property type="match status" value="1"/>
</dbReference>
<proteinExistence type="predicted"/>
<dbReference type="InterPro" id="IPR050640">
    <property type="entry name" value="Bact_2-comp_sensor_kinase"/>
</dbReference>
<feature type="domain" description="HAMP" evidence="8">
    <location>
        <begin position="329"/>
        <end position="381"/>
    </location>
</feature>
<reference evidence="9 10" key="1">
    <citation type="submission" date="2016-05" db="EMBL/GenBank/DDBJ databases">
        <title>Paenibacillus sp. 1ZS3-15 nov., isolated from the rhizosphere soil.</title>
        <authorList>
            <person name="Zhang X.X."/>
            <person name="Zhang J."/>
        </authorList>
    </citation>
    <scope>NUCLEOTIDE SEQUENCE [LARGE SCALE GENOMIC DNA]</scope>
    <source>
        <strain evidence="9 10">1ZS3-15</strain>
    </source>
</reference>
<dbReference type="STRING" id="1850517.A8708_28635"/>
<evidence type="ECO:0000313" key="9">
    <source>
        <dbReference type="EMBL" id="OAS17979.1"/>
    </source>
</evidence>
<evidence type="ECO:0000256" key="1">
    <source>
        <dbReference type="ARBA" id="ARBA00004651"/>
    </source>
</evidence>
<keyword evidence="7" id="KW-0812">Transmembrane</keyword>
<evidence type="ECO:0000256" key="2">
    <source>
        <dbReference type="ARBA" id="ARBA00022475"/>
    </source>
</evidence>
<dbReference type="PANTHER" id="PTHR34220:SF7">
    <property type="entry name" value="SENSOR HISTIDINE KINASE YPDA"/>
    <property type="match status" value="1"/>
</dbReference>
<comment type="caution">
    <text evidence="9">The sequence shown here is derived from an EMBL/GenBank/DDBJ whole genome shotgun (WGS) entry which is preliminary data.</text>
</comment>
<dbReference type="PANTHER" id="PTHR34220">
    <property type="entry name" value="SENSOR HISTIDINE KINASE YPDA"/>
    <property type="match status" value="1"/>
</dbReference>
<keyword evidence="7" id="KW-1133">Transmembrane helix</keyword>
<evidence type="ECO:0000256" key="7">
    <source>
        <dbReference type="SAM" id="Phobius"/>
    </source>
</evidence>
<keyword evidence="2" id="KW-1003">Cell membrane</keyword>
<organism evidence="9 10">
    <name type="scientific">Paenibacillus oryzisoli</name>
    <dbReference type="NCBI Taxonomy" id="1850517"/>
    <lineage>
        <taxon>Bacteria</taxon>
        <taxon>Bacillati</taxon>
        <taxon>Bacillota</taxon>
        <taxon>Bacilli</taxon>
        <taxon>Bacillales</taxon>
        <taxon>Paenibacillaceae</taxon>
        <taxon>Paenibacillus</taxon>
    </lineage>
</organism>
<comment type="subcellular location">
    <subcellularLocation>
        <location evidence="1">Cell membrane</location>
        <topology evidence="1">Multi-pass membrane protein</topology>
    </subcellularLocation>
</comment>
<dbReference type="EMBL" id="LYPB01000069">
    <property type="protein sequence ID" value="OAS17979.1"/>
    <property type="molecule type" value="Genomic_DNA"/>
</dbReference>
<evidence type="ECO:0000256" key="4">
    <source>
        <dbReference type="ARBA" id="ARBA00022679"/>
    </source>
</evidence>
<gene>
    <name evidence="9" type="ORF">A8708_28635</name>
</gene>
<keyword evidence="6 7" id="KW-0472">Membrane</keyword>
<dbReference type="CDD" id="cd06225">
    <property type="entry name" value="HAMP"/>
    <property type="match status" value="1"/>
</dbReference>
<dbReference type="InterPro" id="IPR003660">
    <property type="entry name" value="HAMP_dom"/>
</dbReference>
<dbReference type="Gene3D" id="3.30.565.10">
    <property type="entry name" value="Histidine kinase-like ATPase, C-terminal domain"/>
    <property type="match status" value="1"/>
</dbReference>
<dbReference type="Gene3D" id="6.10.340.10">
    <property type="match status" value="1"/>
</dbReference>
<dbReference type="SUPFAM" id="SSF55874">
    <property type="entry name" value="ATPase domain of HSP90 chaperone/DNA topoisomerase II/histidine kinase"/>
    <property type="match status" value="1"/>
</dbReference>